<dbReference type="PANTHER" id="PTHR11530:SF25">
    <property type="entry name" value="FAD DEPENDENT OXIDOREDUCTASE DOMAIN-CONTAINING PROTEIN"/>
    <property type="match status" value="1"/>
</dbReference>
<evidence type="ECO:0000313" key="9">
    <source>
        <dbReference type="Proteomes" id="UP001187682"/>
    </source>
</evidence>
<dbReference type="Gene3D" id="3.30.9.10">
    <property type="entry name" value="D-Amino Acid Oxidase, subunit A, domain 2"/>
    <property type="match status" value="1"/>
</dbReference>
<keyword evidence="3" id="KW-0285">Flavoprotein</keyword>
<evidence type="ECO:0000313" key="8">
    <source>
        <dbReference type="EMBL" id="SPO01618.1"/>
    </source>
</evidence>
<comment type="similarity">
    <text evidence="2">Belongs to the DAMOX/DASOX family.</text>
</comment>
<sequence>MGSVPTSNETSFIRLKEFIAAPYGFKYPELELSTDDAPNRSVTSHSKHILILGAGVSGLMVAWMLLDKGYRVTIIADDWAWNRDFEKSRMTSQIAGALWEFPPGGFGVAEGGHANDGWTKMIHQRQWAVDSFDFYNQYDKIDTDFEKHGRSLGLQMTKLHQFYFDNVVSGGEDEESKKLEALKKVSDERSEFEMGIKTYDSAEKITAQFPNVNNKGEIRQKFTSAYSHRTPIINTDKAMAYLMALVTAKGAQLETQKFVGSIKTFGESLLKDHGADVIVNATGIAAKELAEDDDVFPMRGAVKRIDNTRNGQFRHLNDAYLVPAQKDSLGHVIKSIVIIPRSDDVLYIGSLMQSGNYGNDLTPDSPEVQVMWNRAGEFMPKLLAAGVVPSYPFAQGLRPCTKKNAKVRADEETKFHLVHNYGHGGAGWTLGVGTARTAVAIVEALLGALPDGRTTKALGAKEINEKIYGKRSE</sequence>
<evidence type="ECO:0000256" key="4">
    <source>
        <dbReference type="ARBA" id="ARBA00022827"/>
    </source>
</evidence>
<keyword evidence="9" id="KW-1185">Reference proteome</keyword>
<dbReference type="SUPFAM" id="SSF51971">
    <property type="entry name" value="Nucleotide-binding domain"/>
    <property type="match status" value="1"/>
</dbReference>
<dbReference type="GO" id="GO:0019478">
    <property type="term" value="P:D-amino acid catabolic process"/>
    <property type="evidence" value="ECO:0007669"/>
    <property type="project" value="TreeGrafter"/>
</dbReference>
<feature type="transmembrane region" description="Helical" evidence="6">
    <location>
        <begin position="49"/>
        <end position="66"/>
    </location>
</feature>
<evidence type="ECO:0000256" key="3">
    <source>
        <dbReference type="ARBA" id="ARBA00022630"/>
    </source>
</evidence>
<reference evidence="8" key="1">
    <citation type="submission" date="2018-03" db="EMBL/GenBank/DDBJ databases">
        <authorList>
            <person name="Guldener U."/>
        </authorList>
    </citation>
    <scope>NUCLEOTIDE SEQUENCE</scope>
</reference>
<evidence type="ECO:0000256" key="5">
    <source>
        <dbReference type="ARBA" id="ARBA00023002"/>
    </source>
</evidence>
<keyword evidence="6" id="KW-0472">Membrane</keyword>
<dbReference type="InterPro" id="IPR006181">
    <property type="entry name" value="D-amino_acid_oxidase_CS"/>
</dbReference>
<evidence type="ECO:0000256" key="6">
    <source>
        <dbReference type="SAM" id="Phobius"/>
    </source>
</evidence>
<accession>A0AAE8SUS8</accession>
<dbReference type="GO" id="GO:0003884">
    <property type="term" value="F:D-amino-acid oxidase activity"/>
    <property type="evidence" value="ECO:0007669"/>
    <property type="project" value="InterPro"/>
</dbReference>
<dbReference type="Pfam" id="PF01266">
    <property type="entry name" value="DAO"/>
    <property type="match status" value="1"/>
</dbReference>
<dbReference type="Proteomes" id="UP001187682">
    <property type="component" value="Unassembled WGS sequence"/>
</dbReference>
<keyword evidence="4" id="KW-0274">FAD</keyword>
<dbReference type="SUPFAM" id="SSF54373">
    <property type="entry name" value="FAD-linked reductases, C-terminal domain"/>
    <property type="match status" value="1"/>
</dbReference>
<comment type="caution">
    <text evidence="8">The sequence shown here is derived from an EMBL/GenBank/DDBJ whole genome shotgun (WGS) entry which is preliminary data.</text>
</comment>
<dbReference type="GO" id="GO:0005737">
    <property type="term" value="C:cytoplasm"/>
    <property type="evidence" value="ECO:0007669"/>
    <property type="project" value="TreeGrafter"/>
</dbReference>
<dbReference type="PROSITE" id="PS00677">
    <property type="entry name" value="DAO"/>
    <property type="match status" value="1"/>
</dbReference>
<keyword evidence="5" id="KW-0560">Oxidoreductase</keyword>
<dbReference type="InterPro" id="IPR023209">
    <property type="entry name" value="DAO"/>
</dbReference>
<dbReference type="InterPro" id="IPR006076">
    <property type="entry name" value="FAD-dep_OxRdtase"/>
</dbReference>
<keyword evidence="6" id="KW-0812">Transmembrane</keyword>
<dbReference type="GO" id="GO:0071949">
    <property type="term" value="F:FAD binding"/>
    <property type="evidence" value="ECO:0007669"/>
    <property type="project" value="InterPro"/>
</dbReference>
<protein>
    <recommendedName>
        <fullName evidence="7">FAD dependent oxidoreductase domain-containing protein</fullName>
    </recommendedName>
</protein>
<dbReference type="Gene3D" id="3.40.50.720">
    <property type="entry name" value="NAD(P)-binding Rossmann-like Domain"/>
    <property type="match status" value="1"/>
</dbReference>
<evidence type="ECO:0000256" key="1">
    <source>
        <dbReference type="ARBA" id="ARBA00001974"/>
    </source>
</evidence>
<dbReference type="AlphaFoldDB" id="A0AAE8SUS8"/>
<feature type="domain" description="FAD dependent oxidoreductase" evidence="7">
    <location>
        <begin position="49"/>
        <end position="439"/>
    </location>
</feature>
<dbReference type="EMBL" id="ONZQ02000005">
    <property type="protein sequence ID" value="SPO01618.1"/>
    <property type="molecule type" value="Genomic_DNA"/>
</dbReference>
<organism evidence="8 9">
    <name type="scientific">Cephalotrichum gorgonifer</name>
    <dbReference type="NCBI Taxonomy" id="2041049"/>
    <lineage>
        <taxon>Eukaryota</taxon>
        <taxon>Fungi</taxon>
        <taxon>Dikarya</taxon>
        <taxon>Ascomycota</taxon>
        <taxon>Pezizomycotina</taxon>
        <taxon>Sordariomycetes</taxon>
        <taxon>Hypocreomycetidae</taxon>
        <taxon>Microascales</taxon>
        <taxon>Microascaceae</taxon>
        <taxon>Cephalotrichum</taxon>
    </lineage>
</organism>
<comment type="cofactor">
    <cofactor evidence="1">
        <name>FAD</name>
        <dbReference type="ChEBI" id="CHEBI:57692"/>
    </cofactor>
</comment>
<name>A0AAE8SUS8_9PEZI</name>
<gene>
    <name evidence="8" type="ORF">DNG_04292</name>
</gene>
<proteinExistence type="inferred from homology"/>
<evidence type="ECO:0000256" key="2">
    <source>
        <dbReference type="ARBA" id="ARBA00006730"/>
    </source>
</evidence>
<keyword evidence="6" id="KW-1133">Transmembrane helix</keyword>
<dbReference type="PANTHER" id="PTHR11530">
    <property type="entry name" value="D-AMINO ACID OXIDASE"/>
    <property type="match status" value="1"/>
</dbReference>
<evidence type="ECO:0000259" key="7">
    <source>
        <dbReference type="Pfam" id="PF01266"/>
    </source>
</evidence>